<keyword evidence="1" id="KW-0808">Transferase</keyword>
<organism evidence="1 2">
    <name type="scientific">Lentibacter algarum</name>
    <dbReference type="NCBI Taxonomy" id="576131"/>
    <lineage>
        <taxon>Bacteria</taxon>
        <taxon>Pseudomonadati</taxon>
        <taxon>Pseudomonadota</taxon>
        <taxon>Alphaproteobacteria</taxon>
        <taxon>Rhodobacterales</taxon>
        <taxon>Roseobacteraceae</taxon>
        <taxon>Lentibacter</taxon>
    </lineage>
</organism>
<proteinExistence type="predicted"/>
<reference evidence="1 2" key="1">
    <citation type="submission" date="2016-10" db="EMBL/GenBank/DDBJ databases">
        <authorList>
            <person name="de Groot N.N."/>
        </authorList>
    </citation>
    <scope>NUCLEOTIDE SEQUENCE [LARGE SCALE GENOMIC DNA]</scope>
    <source>
        <strain evidence="1 2">DSM 24677</strain>
    </source>
</reference>
<accession>A0A1H3HL17</accession>
<dbReference type="AlphaFoldDB" id="A0A1H3HL17"/>
<dbReference type="GO" id="GO:0016740">
    <property type="term" value="F:transferase activity"/>
    <property type="evidence" value="ECO:0007669"/>
    <property type="project" value="UniProtKB-KW"/>
</dbReference>
<dbReference type="RefSeq" id="WP_089887578.1">
    <property type="nucleotide sequence ID" value="NZ_CALJFH010000016.1"/>
</dbReference>
<dbReference type="STRING" id="576131.SAMN05444486_101510"/>
<dbReference type="Pfam" id="PF11316">
    <property type="entry name" value="Rhamno_transf"/>
    <property type="match status" value="1"/>
</dbReference>
<dbReference type="InterPro" id="IPR021466">
    <property type="entry name" value="Put_rhamnosyl_transferase"/>
</dbReference>
<evidence type="ECO:0000313" key="1">
    <source>
        <dbReference type="EMBL" id="SDY16226.1"/>
    </source>
</evidence>
<protein>
    <submittedName>
        <fullName evidence="1">Putative rhamnosyl transferase</fullName>
    </submittedName>
</protein>
<dbReference type="GeneID" id="78123313"/>
<keyword evidence="2" id="KW-1185">Reference proteome</keyword>
<gene>
    <name evidence="1" type="ORF">SAMN05444486_101510</name>
</gene>
<name>A0A1H3HL17_9RHOB</name>
<evidence type="ECO:0000313" key="2">
    <source>
        <dbReference type="Proteomes" id="UP000199026"/>
    </source>
</evidence>
<dbReference type="EMBL" id="FNPR01000001">
    <property type="protein sequence ID" value="SDY16226.1"/>
    <property type="molecule type" value="Genomic_DNA"/>
</dbReference>
<dbReference type="Proteomes" id="UP000199026">
    <property type="component" value="Unassembled WGS sequence"/>
</dbReference>
<sequence length="278" mass="31520">MRQAKLQVLGLCRWSYPSQTGAFNNTGESLEALQSELYAAGRMAVRLFFLEHLVLPSLRAQSDPDFTLVLMMGETLPEPWRSRVLELVQDVPQVKPVFLPEGQNHMAACTALMRAHRDENADVVVEFRLDDDDAVASDFVAQLRGLYRQLRPIYKANKRVAVDFCRGFLFRCEDDGGVNYLPVEARLWTPALALYLPPDHPRSLLNYPHMRTWRSMPVLSLNKKPMFVRGAHGGNDSAIKERKVDSFRYKLETLPSVMASDFGVDLEAFEAAWSEVCA</sequence>